<dbReference type="GO" id="GO:0005886">
    <property type="term" value="C:plasma membrane"/>
    <property type="evidence" value="ECO:0007669"/>
    <property type="project" value="UniProtKB-SubCell"/>
</dbReference>
<keyword evidence="12 19" id="KW-1133">Transmembrane helix</keyword>
<evidence type="ECO:0000256" key="11">
    <source>
        <dbReference type="ARBA" id="ARBA00022842"/>
    </source>
</evidence>
<feature type="transmembrane region" description="Helical" evidence="19">
    <location>
        <begin position="110"/>
        <end position="129"/>
    </location>
</feature>
<sequence length="274" mass="30230">MNYIRGFLMAWGYFTRIPCPYKKWKEEDRYAMLNMFPLTGLMAGALLGGVWFCLDWLEAGSLLTGVLLTCMYFFITGYIHLDGFMDCSDALLSRRPDMEERRRILKDSRVGAFAVISLVFMSMIFMASLVSMADGFSLKKAGLITAVLMLSREFSAYDVINKEPMEGSQYAETGKKRSRGMKGIPGMFITYAAVIIIWALFISEAGGGERETLLSLAALAAAAAAERIVSWIGGRRARKQLGGMSGDISGYMIVSGETAALVTAALTWSFFFPA</sequence>
<comment type="similarity">
    <text evidence="4 19">Belongs to the CobS family.</text>
</comment>
<organism evidence="20 21">
    <name type="scientific">Candidatus Allocopromorpha excrementigallinarum</name>
    <dbReference type="NCBI Taxonomy" id="2840742"/>
    <lineage>
        <taxon>Bacteria</taxon>
        <taxon>Bacillati</taxon>
        <taxon>Bacillota</taxon>
        <taxon>Clostridia</taxon>
        <taxon>Eubacteriales</taxon>
        <taxon>Eubacteriaceae</taxon>
        <taxon>Eubacteriaceae incertae sedis</taxon>
        <taxon>Candidatus Allocopromorpha</taxon>
    </lineage>
</organism>
<comment type="catalytic activity">
    <reaction evidence="18 19">
        <text>alpha-ribazole 5'-phosphate + adenosylcob(III)inamide-GDP = adenosylcob(III)alamin 5'-phosphate + GMP + H(+)</text>
        <dbReference type="Rhea" id="RHEA:23560"/>
        <dbReference type="ChEBI" id="CHEBI:15378"/>
        <dbReference type="ChEBI" id="CHEBI:57918"/>
        <dbReference type="ChEBI" id="CHEBI:58115"/>
        <dbReference type="ChEBI" id="CHEBI:60487"/>
        <dbReference type="ChEBI" id="CHEBI:60493"/>
        <dbReference type="EC" id="2.7.8.26"/>
    </reaction>
</comment>
<feature type="transmembrane region" description="Helical" evidence="19">
    <location>
        <begin position="213"/>
        <end position="229"/>
    </location>
</feature>
<accession>A0A9D1I1B6</accession>
<comment type="pathway">
    <text evidence="3 19">Cofactor biosynthesis; adenosylcobalamin biosynthesis; adenosylcobalamin from cob(II)yrinate a,c-diamide: step 7/7.</text>
</comment>
<evidence type="ECO:0000256" key="3">
    <source>
        <dbReference type="ARBA" id="ARBA00004663"/>
    </source>
</evidence>
<proteinExistence type="inferred from homology"/>
<dbReference type="HAMAP" id="MF_00719">
    <property type="entry name" value="CobS"/>
    <property type="match status" value="1"/>
</dbReference>
<keyword evidence="10 19" id="KW-0812">Transmembrane</keyword>
<evidence type="ECO:0000256" key="12">
    <source>
        <dbReference type="ARBA" id="ARBA00022989"/>
    </source>
</evidence>
<comment type="cofactor">
    <cofactor evidence="1 19">
        <name>Mg(2+)</name>
        <dbReference type="ChEBI" id="CHEBI:18420"/>
    </cofactor>
</comment>
<protein>
    <recommendedName>
        <fullName evidence="6 19">Adenosylcobinamide-GDP ribazoletransferase</fullName>
        <ecNumber evidence="5 19">2.7.8.26</ecNumber>
    </recommendedName>
    <alternativeName>
        <fullName evidence="16 19">Cobalamin synthase</fullName>
    </alternativeName>
    <alternativeName>
        <fullName evidence="15 19">Cobalamin-5'-phosphate synthase</fullName>
    </alternativeName>
</protein>
<evidence type="ECO:0000256" key="5">
    <source>
        <dbReference type="ARBA" id="ARBA00013200"/>
    </source>
</evidence>
<keyword evidence="11 19" id="KW-0460">Magnesium</keyword>
<dbReference type="GO" id="GO:0009236">
    <property type="term" value="P:cobalamin biosynthetic process"/>
    <property type="evidence" value="ECO:0007669"/>
    <property type="project" value="UniProtKB-UniRule"/>
</dbReference>
<feature type="transmembrane region" description="Helical" evidence="19">
    <location>
        <begin position="60"/>
        <end position="81"/>
    </location>
</feature>
<dbReference type="Proteomes" id="UP000824090">
    <property type="component" value="Unassembled WGS sequence"/>
</dbReference>
<reference evidence="20" key="2">
    <citation type="journal article" date="2021" name="PeerJ">
        <title>Extensive microbial diversity within the chicken gut microbiome revealed by metagenomics and culture.</title>
        <authorList>
            <person name="Gilroy R."/>
            <person name="Ravi A."/>
            <person name="Getino M."/>
            <person name="Pursley I."/>
            <person name="Horton D.L."/>
            <person name="Alikhan N.F."/>
            <person name="Baker D."/>
            <person name="Gharbi K."/>
            <person name="Hall N."/>
            <person name="Watson M."/>
            <person name="Adriaenssens E.M."/>
            <person name="Foster-Nyarko E."/>
            <person name="Jarju S."/>
            <person name="Secka A."/>
            <person name="Antonio M."/>
            <person name="Oren A."/>
            <person name="Chaudhuri R.R."/>
            <person name="La Ragione R."/>
            <person name="Hildebrand F."/>
            <person name="Pallen M.J."/>
        </authorList>
    </citation>
    <scope>NUCLEOTIDE SEQUENCE</scope>
    <source>
        <strain evidence="20">ChiHcec3-6078</strain>
    </source>
</reference>
<evidence type="ECO:0000256" key="7">
    <source>
        <dbReference type="ARBA" id="ARBA00022475"/>
    </source>
</evidence>
<evidence type="ECO:0000256" key="16">
    <source>
        <dbReference type="ARBA" id="ARBA00032853"/>
    </source>
</evidence>
<name>A0A9D1I1B6_9FIRM</name>
<evidence type="ECO:0000313" key="21">
    <source>
        <dbReference type="Proteomes" id="UP000824090"/>
    </source>
</evidence>
<dbReference type="InterPro" id="IPR003805">
    <property type="entry name" value="CobS"/>
</dbReference>
<feature type="transmembrane region" description="Helical" evidence="19">
    <location>
        <begin position="181"/>
        <end position="201"/>
    </location>
</feature>
<evidence type="ECO:0000256" key="13">
    <source>
        <dbReference type="ARBA" id="ARBA00023136"/>
    </source>
</evidence>
<evidence type="ECO:0000256" key="6">
    <source>
        <dbReference type="ARBA" id="ARBA00015850"/>
    </source>
</evidence>
<evidence type="ECO:0000256" key="2">
    <source>
        <dbReference type="ARBA" id="ARBA00004651"/>
    </source>
</evidence>
<dbReference type="EC" id="2.7.8.26" evidence="5 19"/>
<keyword evidence="13 19" id="KW-0472">Membrane</keyword>
<keyword evidence="9 19" id="KW-0808">Transferase</keyword>
<dbReference type="PANTHER" id="PTHR34148">
    <property type="entry name" value="ADENOSYLCOBINAMIDE-GDP RIBAZOLETRANSFERASE"/>
    <property type="match status" value="1"/>
</dbReference>
<comment type="caution">
    <text evidence="20">The sequence shown here is derived from an EMBL/GenBank/DDBJ whole genome shotgun (WGS) entry which is preliminary data.</text>
</comment>
<gene>
    <name evidence="19" type="primary">cobS</name>
    <name evidence="20" type="ORF">IAC50_07705</name>
</gene>
<evidence type="ECO:0000256" key="14">
    <source>
        <dbReference type="ARBA" id="ARBA00025228"/>
    </source>
</evidence>
<comment type="function">
    <text evidence="14 19">Joins adenosylcobinamide-GDP and alpha-ribazole to generate adenosylcobalamin (Ado-cobalamin). Also synthesizes adenosylcobalamin 5'-phosphate from adenosylcobinamide-GDP and alpha-ribazole 5'-phosphate.</text>
</comment>
<evidence type="ECO:0000256" key="4">
    <source>
        <dbReference type="ARBA" id="ARBA00010561"/>
    </source>
</evidence>
<keyword evidence="7 19" id="KW-1003">Cell membrane</keyword>
<reference evidence="20" key="1">
    <citation type="submission" date="2020-10" db="EMBL/GenBank/DDBJ databases">
        <authorList>
            <person name="Gilroy R."/>
        </authorList>
    </citation>
    <scope>NUCLEOTIDE SEQUENCE</scope>
    <source>
        <strain evidence="20">ChiHcec3-6078</strain>
    </source>
</reference>
<dbReference type="GO" id="GO:0051073">
    <property type="term" value="F:adenosylcobinamide-GDP ribazoletransferase activity"/>
    <property type="evidence" value="ECO:0007669"/>
    <property type="project" value="UniProtKB-UniRule"/>
</dbReference>
<feature type="transmembrane region" description="Helical" evidence="19">
    <location>
        <begin position="250"/>
        <end position="271"/>
    </location>
</feature>
<evidence type="ECO:0000256" key="19">
    <source>
        <dbReference type="HAMAP-Rule" id="MF_00719"/>
    </source>
</evidence>
<evidence type="ECO:0000256" key="15">
    <source>
        <dbReference type="ARBA" id="ARBA00032605"/>
    </source>
</evidence>
<comment type="catalytic activity">
    <reaction evidence="17 19">
        <text>alpha-ribazole + adenosylcob(III)inamide-GDP = adenosylcob(III)alamin + GMP + H(+)</text>
        <dbReference type="Rhea" id="RHEA:16049"/>
        <dbReference type="ChEBI" id="CHEBI:10329"/>
        <dbReference type="ChEBI" id="CHEBI:15378"/>
        <dbReference type="ChEBI" id="CHEBI:18408"/>
        <dbReference type="ChEBI" id="CHEBI:58115"/>
        <dbReference type="ChEBI" id="CHEBI:60487"/>
        <dbReference type="EC" id="2.7.8.26"/>
    </reaction>
</comment>
<evidence type="ECO:0000256" key="9">
    <source>
        <dbReference type="ARBA" id="ARBA00022679"/>
    </source>
</evidence>
<evidence type="ECO:0000256" key="1">
    <source>
        <dbReference type="ARBA" id="ARBA00001946"/>
    </source>
</evidence>
<evidence type="ECO:0000256" key="8">
    <source>
        <dbReference type="ARBA" id="ARBA00022573"/>
    </source>
</evidence>
<comment type="subcellular location">
    <subcellularLocation>
        <location evidence="2 19">Cell membrane</location>
        <topology evidence="2 19">Multi-pass membrane protein</topology>
    </subcellularLocation>
</comment>
<keyword evidence="8 19" id="KW-0169">Cobalamin biosynthesis</keyword>
<evidence type="ECO:0000256" key="10">
    <source>
        <dbReference type="ARBA" id="ARBA00022692"/>
    </source>
</evidence>
<dbReference type="AlphaFoldDB" id="A0A9D1I1B6"/>
<dbReference type="Pfam" id="PF02654">
    <property type="entry name" value="CobS"/>
    <property type="match status" value="1"/>
</dbReference>
<dbReference type="GO" id="GO:0008818">
    <property type="term" value="F:cobalamin 5'-phosphate synthase activity"/>
    <property type="evidence" value="ECO:0007669"/>
    <property type="project" value="UniProtKB-UniRule"/>
</dbReference>
<dbReference type="EMBL" id="DVMP01000141">
    <property type="protein sequence ID" value="HIU26359.1"/>
    <property type="molecule type" value="Genomic_DNA"/>
</dbReference>
<evidence type="ECO:0000256" key="17">
    <source>
        <dbReference type="ARBA" id="ARBA00048623"/>
    </source>
</evidence>
<evidence type="ECO:0000256" key="18">
    <source>
        <dbReference type="ARBA" id="ARBA00049504"/>
    </source>
</evidence>
<dbReference type="PANTHER" id="PTHR34148:SF1">
    <property type="entry name" value="ADENOSYLCOBINAMIDE-GDP RIBAZOLETRANSFERASE"/>
    <property type="match status" value="1"/>
</dbReference>
<evidence type="ECO:0000313" key="20">
    <source>
        <dbReference type="EMBL" id="HIU26359.1"/>
    </source>
</evidence>
<feature type="transmembrane region" description="Helical" evidence="19">
    <location>
        <begin position="31"/>
        <end position="54"/>
    </location>
</feature>